<sequence>SKTHVSESTADSLTSSISYTSASISFSPTATLSYLHLKLSGELEDARDRVGCDGHESGIDHTEEEFLKNYILKLEFFLTSSCVIIEE</sequence>
<reference evidence="2" key="1">
    <citation type="submission" date="2022-10" db="EMBL/GenBank/DDBJ databases">
        <title>Genome assembly of Pristionchus species.</title>
        <authorList>
            <person name="Yoshida K."/>
            <person name="Sommer R.J."/>
        </authorList>
    </citation>
    <scope>NUCLEOTIDE SEQUENCE [LARGE SCALE GENOMIC DNA]</scope>
    <source>
        <strain evidence="2">RS5460</strain>
    </source>
</reference>
<feature type="non-terminal residue" evidence="1">
    <location>
        <position position="1"/>
    </location>
</feature>
<keyword evidence="2" id="KW-1185">Reference proteome</keyword>
<gene>
    <name evidence="1" type="ORF">PMAYCL1PPCAC_25997</name>
</gene>
<name>A0AAN5IAD1_9BILA</name>
<organism evidence="1 2">
    <name type="scientific">Pristionchus mayeri</name>
    <dbReference type="NCBI Taxonomy" id="1317129"/>
    <lineage>
        <taxon>Eukaryota</taxon>
        <taxon>Metazoa</taxon>
        <taxon>Ecdysozoa</taxon>
        <taxon>Nematoda</taxon>
        <taxon>Chromadorea</taxon>
        <taxon>Rhabditida</taxon>
        <taxon>Rhabditina</taxon>
        <taxon>Diplogasteromorpha</taxon>
        <taxon>Diplogasteroidea</taxon>
        <taxon>Neodiplogasteridae</taxon>
        <taxon>Pristionchus</taxon>
    </lineage>
</organism>
<dbReference type="Proteomes" id="UP001328107">
    <property type="component" value="Unassembled WGS sequence"/>
</dbReference>
<evidence type="ECO:0000313" key="2">
    <source>
        <dbReference type="Proteomes" id="UP001328107"/>
    </source>
</evidence>
<evidence type="ECO:0000313" key="1">
    <source>
        <dbReference type="EMBL" id="GMR55801.1"/>
    </source>
</evidence>
<comment type="caution">
    <text evidence="1">The sequence shown here is derived from an EMBL/GenBank/DDBJ whole genome shotgun (WGS) entry which is preliminary data.</text>
</comment>
<accession>A0AAN5IAD1</accession>
<dbReference type="AlphaFoldDB" id="A0AAN5IAD1"/>
<dbReference type="EMBL" id="BTRK01000005">
    <property type="protein sequence ID" value="GMR55801.1"/>
    <property type="molecule type" value="Genomic_DNA"/>
</dbReference>
<proteinExistence type="predicted"/>
<protein>
    <submittedName>
        <fullName evidence="1">Uncharacterized protein</fullName>
    </submittedName>
</protein>